<dbReference type="AlphaFoldDB" id="A0A2R6W086"/>
<reference evidence="2" key="1">
    <citation type="journal article" date="2017" name="Cell">
        <title>Insights into land plant evolution garnered from the Marchantia polymorpha genome.</title>
        <authorList>
            <person name="Bowman J.L."/>
            <person name="Kohchi T."/>
            <person name="Yamato K.T."/>
            <person name="Jenkins J."/>
            <person name="Shu S."/>
            <person name="Ishizaki K."/>
            <person name="Yamaoka S."/>
            <person name="Nishihama R."/>
            <person name="Nakamura Y."/>
            <person name="Berger F."/>
            <person name="Adam C."/>
            <person name="Aki S.S."/>
            <person name="Althoff F."/>
            <person name="Araki T."/>
            <person name="Arteaga-Vazquez M.A."/>
            <person name="Balasubrmanian S."/>
            <person name="Barry K."/>
            <person name="Bauer D."/>
            <person name="Boehm C.R."/>
            <person name="Briginshaw L."/>
            <person name="Caballero-Perez J."/>
            <person name="Catarino B."/>
            <person name="Chen F."/>
            <person name="Chiyoda S."/>
            <person name="Chovatia M."/>
            <person name="Davies K.M."/>
            <person name="Delmans M."/>
            <person name="Demura T."/>
            <person name="Dierschke T."/>
            <person name="Dolan L."/>
            <person name="Dorantes-Acosta A.E."/>
            <person name="Eklund D.M."/>
            <person name="Florent S.N."/>
            <person name="Flores-Sandoval E."/>
            <person name="Fujiyama A."/>
            <person name="Fukuzawa H."/>
            <person name="Galik B."/>
            <person name="Grimanelli D."/>
            <person name="Grimwood J."/>
            <person name="Grossniklaus U."/>
            <person name="Hamada T."/>
            <person name="Haseloff J."/>
            <person name="Hetherington A.J."/>
            <person name="Higo A."/>
            <person name="Hirakawa Y."/>
            <person name="Hundley H.N."/>
            <person name="Ikeda Y."/>
            <person name="Inoue K."/>
            <person name="Inoue S.I."/>
            <person name="Ishida S."/>
            <person name="Jia Q."/>
            <person name="Kakita M."/>
            <person name="Kanazawa T."/>
            <person name="Kawai Y."/>
            <person name="Kawashima T."/>
            <person name="Kennedy M."/>
            <person name="Kinose K."/>
            <person name="Kinoshita T."/>
            <person name="Kohara Y."/>
            <person name="Koide E."/>
            <person name="Komatsu K."/>
            <person name="Kopischke S."/>
            <person name="Kubo M."/>
            <person name="Kyozuka J."/>
            <person name="Lagercrantz U."/>
            <person name="Lin S.S."/>
            <person name="Lindquist E."/>
            <person name="Lipzen A.M."/>
            <person name="Lu C.W."/>
            <person name="De Luna E."/>
            <person name="Martienssen R.A."/>
            <person name="Minamino N."/>
            <person name="Mizutani M."/>
            <person name="Mizutani M."/>
            <person name="Mochizuki N."/>
            <person name="Monte I."/>
            <person name="Mosher R."/>
            <person name="Nagasaki H."/>
            <person name="Nakagami H."/>
            <person name="Naramoto S."/>
            <person name="Nishitani K."/>
            <person name="Ohtani M."/>
            <person name="Okamoto T."/>
            <person name="Okumura M."/>
            <person name="Phillips J."/>
            <person name="Pollak B."/>
            <person name="Reinders A."/>
            <person name="Rovekamp M."/>
            <person name="Sano R."/>
            <person name="Sawa S."/>
            <person name="Schmid M.W."/>
            <person name="Shirakawa M."/>
            <person name="Solano R."/>
            <person name="Spunde A."/>
            <person name="Suetsugu N."/>
            <person name="Sugano S."/>
            <person name="Sugiyama A."/>
            <person name="Sun R."/>
            <person name="Suzuki Y."/>
            <person name="Takenaka M."/>
            <person name="Takezawa D."/>
            <person name="Tomogane H."/>
            <person name="Tsuzuki M."/>
            <person name="Ueda T."/>
            <person name="Umeda M."/>
            <person name="Ward J.M."/>
            <person name="Watanabe Y."/>
            <person name="Yazaki K."/>
            <person name="Yokoyama R."/>
            <person name="Yoshitake Y."/>
            <person name="Yotsui I."/>
            <person name="Zachgo S."/>
            <person name="Schmutz J."/>
        </authorList>
    </citation>
    <scope>NUCLEOTIDE SEQUENCE [LARGE SCALE GENOMIC DNA]</scope>
    <source>
        <strain evidence="2">Tak-1</strain>
    </source>
</reference>
<proteinExistence type="predicted"/>
<dbReference type="Gramene" id="Mp2g03330.1">
    <property type="protein sequence ID" value="Mp2g03330.1.cds1"/>
    <property type="gene ID" value="Mp2g03330"/>
</dbReference>
<protein>
    <submittedName>
        <fullName evidence="1">Uncharacterized protein</fullName>
    </submittedName>
</protein>
<gene>
    <name evidence="1" type="ORF">MARPO_0211s0014</name>
</gene>
<accession>A0A2R6W086</accession>
<name>A0A2R6W086_MARPO</name>
<keyword evidence="2" id="KW-1185">Reference proteome</keyword>
<sequence>MVVISRSGEQTLGRLFDAYIPWRKFRPELGLSWRAGELDGKNSPSAVWCDSQVHTGSHMEYLYGQRTRPCRGSRYGSCYHIKGCTSRAVNELYEACCIHELQPPQAVSAFEMN</sequence>
<dbReference type="EMBL" id="KZ772951">
    <property type="protein sequence ID" value="PTQ27254.1"/>
    <property type="molecule type" value="Genomic_DNA"/>
</dbReference>
<evidence type="ECO:0000313" key="2">
    <source>
        <dbReference type="Proteomes" id="UP000244005"/>
    </source>
</evidence>
<dbReference type="Proteomes" id="UP000244005">
    <property type="component" value="Unassembled WGS sequence"/>
</dbReference>
<organism evidence="1 2">
    <name type="scientific">Marchantia polymorpha</name>
    <name type="common">Common liverwort</name>
    <name type="synonym">Marchantia aquatica</name>
    <dbReference type="NCBI Taxonomy" id="3197"/>
    <lineage>
        <taxon>Eukaryota</taxon>
        <taxon>Viridiplantae</taxon>
        <taxon>Streptophyta</taxon>
        <taxon>Embryophyta</taxon>
        <taxon>Marchantiophyta</taxon>
        <taxon>Marchantiopsida</taxon>
        <taxon>Marchantiidae</taxon>
        <taxon>Marchantiales</taxon>
        <taxon>Marchantiaceae</taxon>
        <taxon>Marchantia</taxon>
    </lineage>
</organism>
<evidence type="ECO:0000313" key="1">
    <source>
        <dbReference type="EMBL" id="PTQ27254.1"/>
    </source>
</evidence>